<dbReference type="Gene3D" id="3.40.50.720">
    <property type="entry name" value="NAD(P)-binding Rossmann-like Domain"/>
    <property type="match status" value="1"/>
</dbReference>
<feature type="domain" description="NAD(P)-binding" evidence="1">
    <location>
        <begin position="7"/>
        <end position="173"/>
    </location>
</feature>
<gene>
    <name evidence="2" type="ORF">ET475_08885</name>
</gene>
<accession>A0A4P6EFB7</accession>
<dbReference type="InterPro" id="IPR016040">
    <property type="entry name" value="NAD(P)-bd_dom"/>
</dbReference>
<dbReference type="OrthoDB" id="9771302at2"/>
<evidence type="ECO:0000313" key="3">
    <source>
        <dbReference type="Proteomes" id="UP000293995"/>
    </source>
</evidence>
<dbReference type="PANTHER" id="PTHR43162">
    <property type="match status" value="1"/>
</dbReference>
<sequence length="250" mass="26927">MRIVVIGGTGHIGRLVVDRIENSAQAVVVASRRTGVDALTGEGLDRALELADAVIDVTNAPHPDADGARDFFTTMTARVIEAELAAGVRHHIMLSIVGADREVSDGYFAAKAAQERVIADSRMPYTIVRSTQFFEFARSIAQWNTSRDTIHLPTTHVQPVAAEDVAATLVDVAAGDPIDGVVEVAGPERMPLPQFVSRVLLADRDERFVVADDNARTHGFNIASSDLLPGDAALVGTTTLDTWIREPRPR</sequence>
<dbReference type="KEGG" id="mprt:ET475_08885"/>
<keyword evidence="3" id="KW-1185">Reference proteome</keyword>
<reference evidence="2 3" key="1">
    <citation type="submission" date="2019-01" db="EMBL/GenBank/DDBJ databases">
        <title>Genome sequencing of strain DFW100M-13.</title>
        <authorList>
            <person name="Heo J."/>
            <person name="Kim S.-J."/>
            <person name="Kim J.-S."/>
            <person name="Hong S.-B."/>
            <person name="Kwon S.-W."/>
        </authorList>
    </citation>
    <scope>NUCLEOTIDE SEQUENCE [LARGE SCALE GENOMIC DNA]</scope>
    <source>
        <strain evidence="2 3">DFW100M-13</strain>
    </source>
</reference>
<name>A0A4P6EFB7_9MICO</name>
<dbReference type="PANTHER" id="PTHR43162:SF1">
    <property type="entry name" value="PRESTALK A DIFFERENTIATION PROTEIN A"/>
    <property type="match status" value="1"/>
</dbReference>
<dbReference type="RefSeq" id="WP_129388791.1">
    <property type="nucleotide sequence ID" value="NZ_CP035494.1"/>
</dbReference>
<dbReference type="EMBL" id="CP035494">
    <property type="protein sequence ID" value="QAY60093.1"/>
    <property type="molecule type" value="Genomic_DNA"/>
</dbReference>
<dbReference type="InterPro" id="IPR036291">
    <property type="entry name" value="NAD(P)-bd_dom_sf"/>
</dbReference>
<dbReference type="SUPFAM" id="SSF51735">
    <property type="entry name" value="NAD(P)-binding Rossmann-fold domains"/>
    <property type="match status" value="1"/>
</dbReference>
<evidence type="ECO:0000259" key="1">
    <source>
        <dbReference type="Pfam" id="PF13460"/>
    </source>
</evidence>
<organism evidence="2 3">
    <name type="scientific">Microbacterium protaetiae</name>
    <dbReference type="NCBI Taxonomy" id="2509458"/>
    <lineage>
        <taxon>Bacteria</taxon>
        <taxon>Bacillati</taxon>
        <taxon>Actinomycetota</taxon>
        <taxon>Actinomycetes</taxon>
        <taxon>Micrococcales</taxon>
        <taxon>Microbacteriaceae</taxon>
        <taxon>Microbacterium</taxon>
    </lineage>
</organism>
<dbReference type="AlphaFoldDB" id="A0A4P6EFB7"/>
<dbReference type="Proteomes" id="UP000293995">
    <property type="component" value="Chromosome"/>
</dbReference>
<protein>
    <submittedName>
        <fullName evidence="2">NmrA family transcriptional regulator</fullName>
    </submittedName>
</protein>
<proteinExistence type="predicted"/>
<dbReference type="Pfam" id="PF13460">
    <property type="entry name" value="NAD_binding_10"/>
    <property type="match status" value="1"/>
</dbReference>
<dbReference type="InterPro" id="IPR051604">
    <property type="entry name" value="Ergot_Alk_Oxidoreductase"/>
</dbReference>
<evidence type="ECO:0000313" key="2">
    <source>
        <dbReference type="EMBL" id="QAY60093.1"/>
    </source>
</evidence>